<organism evidence="5 6">
    <name type="scientific">Povalibacter uvarum</name>
    <dbReference type="NCBI Taxonomy" id="732238"/>
    <lineage>
        <taxon>Bacteria</taxon>
        <taxon>Pseudomonadati</taxon>
        <taxon>Pseudomonadota</taxon>
        <taxon>Gammaproteobacteria</taxon>
        <taxon>Steroidobacterales</taxon>
        <taxon>Steroidobacteraceae</taxon>
        <taxon>Povalibacter</taxon>
    </lineage>
</organism>
<accession>A0A841HP54</accession>
<evidence type="ECO:0000313" key="6">
    <source>
        <dbReference type="Proteomes" id="UP000588068"/>
    </source>
</evidence>
<dbReference type="Gene3D" id="1.25.40.10">
    <property type="entry name" value="Tetratricopeptide repeat domain"/>
    <property type="match status" value="1"/>
</dbReference>
<dbReference type="AlphaFoldDB" id="A0A841HP54"/>
<protein>
    <recommendedName>
        <fullName evidence="2">Tetratricopeptide repeat protein 38</fullName>
    </recommendedName>
</protein>
<evidence type="ECO:0000256" key="1">
    <source>
        <dbReference type="ARBA" id="ARBA00005857"/>
    </source>
</evidence>
<evidence type="ECO:0000256" key="2">
    <source>
        <dbReference type="ARBA" id="ARBA00019992"/>
    </source>
</evidence>
<keyword evidence="4" id="KW-0802">TPR repeat</keyword>
<dbReference type="Proteomes" id="UP000588068">
    <property type="component" value="Unassembled WGS sequence"/>
</dbReference>
<keyword evidence="6" id="KW-1185">Reference proteome</keyword>
<proteinExistence type="inferred from homology"/>
<gene>
    <name evidence="5" type="ORF">HNQ60_003295</name>
</gene>
<keyword evidence="3" id="KW-0677">Repeat</keyword>
<evidence type="ECO:0000256" key="3">
    <source>
        <dbReference type="ARBA" id="ARBA00022737"/>
    </source>
</evidence>
<comment type="caution">
    <text evidence="5">The sequence shown here is derived from an EMBL/GenBank/DDBJ whole genome shotgun (WGS) entry which is preliminary data.</text>
</comment>
<dbReference type="RefSeq" id="WP_184333656.1">
    <property type="nucleotide sequence ID" value="NZ_JACHHZ010000003.1"/>
</dbReference>
<dbReference type="CDD" id="cd05804">
    <property type="entry name" value="StaR_like"/>
    <property type="match status" value="1"/>
</dbReference>
<sequence length="464" mass="51205">MALTDCRGVSVSTHSRDALHHYEQAVELSAGYYADPMTTIRVAIDTDPDFAMGHCLQAALIVTSTDPTLVPMLRSSIEAVEAVGRRANERERAHAAAARKWLHGDFAGSIRAYGDILLDYPRDLLALQVAHVGDFLLGHSSMLRDRVAHVLPHWDSTVPGYGYVLGMHAFGLEECGAYSQAEDTGRRALDLNPRDPWAVHAVAHVMEMTGRVRDGIDWLTRRERDWAPENGFAFHNWWHLALYHLDTGDVPAVLQLYDRKVRPVASQVPLEMIDASALLWRLHLRGVDVGSRWQALAASWAPLIDHGYYAFNDVHAVMSFIGAQRLDLVARTIATLERKALGNDTNAMMSRDVGLPMAQALLAFGAGYYNDVVELLLPVRTIANRFGGSNAQRDIVHQTLVEAALRAGNASLSRALASERTHLKPTSPFNWQLTARALDLAGDQAGASYASEKAEVRRKVQKVA</sequence>
<comment type="similarity">
    <text evidence="1">Belongs to the TTC38 family.</text>
</comment>
<evidence type="ECO:0000256" key="4">
    <source>
        <dbReference type="ARBA" id="ARBA00022803"/>
    </source>
</evidence>
<dbReference type="InterPro" id="IPR033891">
    <property type="entry name" value="TTC38"/>
</dbReference>
<reference evidence="5 6" key="1">
    <citation type="submission" date="2020-08" db="EMBL/GenBank/DDBJ databases">
        <title>Genomic Encyclopedia of Type Strains, Phase IV (KMG-IV): sequencing the most valuable type-strain genomes for metagenomic binning, comparative biology and taxonomic classification.</title>
        <authorList>
            <person name="Goeker M."/>
        </authorList>
    </citation>
    <scope>NUCLEOTIDE SEQUENCE [LARGE SCALE GENOMIC DNA]</scope>
    <source>
        <strain evidence="5 6">DSM 26723</strain>
    </source>
</reference>
<dbReference type="PANTHER" id="PTHR16263">
    <property type="entry name" value="TETRATRICOPEPTIDE REPEAT PROTEIN 38"/>
    <property type="match status" value="1"/>
</dbReference>
<dbReference type="SUPFAM" id="SSF48452">
    <property type="entry name" value="TPR-like"/>
    <property type="match status" value="1"/>
</dbReference>
<dbReference type="EMBL" id="JACHHZ010000003">
    <property type="protein sequence ID" value="MBB6094414.1"/>
    <property type="molecule type" value="Genomic_DNA"/>
</dbReference>
<name>A0A841HP54_9GAMM</name>
<dbReference type="InterPro" id="IPR011990">
    <property type="entry name" value="TPR-like_helical_dom_sf"/>
</dbReference>
<dbReference type="PANTHER" id="PTHR16263:SF4">
    <property type="entry name" value="TETRATRICOPEPTIDE REPEAT PROTEIN 38"/>
    <property type="match status" value="1"/>
</dbReference>
<evidence type="ECO:0000313" key="5">
    <source>
        <dbReference type="EMBL" id="MBB6094414.1"/>
    </source>
</evidence>